<gene>
    <name evidence="1" type="ORF">Y1Q_0007133</name>
</gene>
<proteinExistence type="predicted"/>
<dbReference type="AlphaFoldDB" id="A0A151N5Q8"/>
<dbReference type="EMBL" id="AKHW03004004">
    <property type="protein sequence ID" value="KYO32132.1"/>
    <property type="molecule type" value="Genomic_DNA"/>
</dbReference>
<name>A0A151N5Q8_ALLMI</name>
<protein>
    <submittedName>
        <fullName evidence="1">Uncharacterized protein</fullName>
    </submittedName>
</protein>
<keyword evidence="2" id="KW-1185">Reference proteome</keyword>
<reference evidence="1 2" key="1">
    <citation type="journal article" date="2012" name="Genome Biol.">
        <title>Sequencing three crocodilian genomes to illuminate the evolution of archosaurs and amniotes.</title>
        <authorList>
            <person name="St John J.A."/>
            <person name="Braun E.L."/>
            <person name="Isberg S.R."/>
            <person name="Miles L.G."/>
            <person name="Chong A.Y."/>
            <person name="Gongora J."/>
            <person name="Dalzell P."/>
            <person name="Moran C."/>
            <person name="Bed'hom B."/>
            <person name="Abzhanov A."/>
            <person name="Burgess S.C."/>
            <person name="Cooksey A.M."/>
            <person name="Castoe T.A."/>
            <person name="Crawford N.G."/>
            <person name="Densmore L.D."/>
            <person name="Drew J.C."/>
            <person name="Edwards S.V."/>
            <person name="Faircloth B.C."/>
            <person name="Fujita M.K."/>
            <person name="Greenwold M.J."/>
            <person name="Hoffmann F.G."/>
            <person name="Howard J.M."/>
            <person name="Iguchi T."/>
            <person name="Janes D.E."/>
            <person name="Khan S.Y."/>
            <person name="Kohno S."/>
            <person name="de Koning A.J."/>
            <person name="Lance S.L."/>
            <person name="McCarthy F.M."/>
            <person name="McCormack J.E."/>
            <person name="Merchant M.E."/>
            <person name="Peterson D.G."/>
            <person name="Pollock D.D."/>
            <person name="Pourmand N."/>
            <person name="Raney B.J."/>
            <person name="Roessler K.A."/>
            <person name="Sanford J.R."/>
            <person name="Sawyer R.H."/>
            <person name="Schmidt C.J."/>
            <person name="Triplett E.W."/>
            <person name="Tuberville T.D."/>
            <person name="Venegas-Anaya M."/>
            <person name="Howard J.T."/>
            <person name="Jarvis E.D."/>
            <person name="Guillette L.J.Jr."/>
            <person name="Glenn T.C."/>
            <person name="Green R.E."/>
            <person name="Ray D.A."/>
        </authorList>
    </citation>
    <scope>NUCLEOTIDE SEQUENCE [LARGE SCALE GENOMIC DNA]</scope>
    <source>
        <strain evidence="1">KSC_2009_1</strain>
    </source>
</reference>
<evidence type="ECO:0000313" key="2">
    <source>
        <dbReference type="Proteomes" id="UP000050525"/>
    </source>
</evidence>
<evidence type="ECO:0000313" key="1">
    <source>
        <dbReference type="EMBL" id="KYO32132.1"/>
    </source>
</evidence>
<comment type="caution">
    <text evidence="1">The sequence shown here is derived from an EMBL/GenBank/DDBJ whole genome shotgun (WGS) entry which is preliminary data.</text>
</comment>
<sequence length="89" mass="10197">MQVIRRSRKVNRKDGQSTRCLCLLQEACSSNPEFQAAVDTGPCHFFPALLGLGRIRPWIHSTPAFIHLGARSKVITPLWPLERRWKTRS</sequence>
<dbReference type="Proteomes" id="UP000050525">
    <property type="component" value="Unassembled WGS sequence"/>
</dbReference>
<organism evidence="1 2">
    <name type="scientific">Alligator mississippiensis</name>
    <name type="common">American alligator</name>
    <dbReference type="NCBI Taxonomy" id="8496"/>
    <lineage>
        <taxon>Eukaryota</taxon>
        <taxon>Metazoa</taxon>
        <taxon>Chordata</taxon>
        <taxon>Craniata</taxon>
        <taxon>Vertebrata</taxon>
        <taxon>Euteleostomi</taxon>
        <taxon>Archelosauria</taxon>
        <taxon>Archosauria</taxon>
        <taxon>Crocodylia</taxon>
        <taxon>Alligatoridae</taxon>
        <taxon>Alligatorinae</taxon>
        <taxon>Alligator</taxon>
    </lineage>
</organism>
<accession>A0A151N5Q8</accession>